<organism evidence="5 8">
    <name type="scientific">Pandoraea cepalis</name>
    <dbReference type="NCBI Taxonomy" id="2508294"/>
    <lineage>
        <taxon>Bacteria</taxon>
        <taxon>Pseudomonadati</taxon>
        <taxon>Pseudomonadota</taxon>
        <taxon>Betaproteobacteria</taxon>
        <taxon>Burkholderiales</taxon>
        <taxon>Burkholderiaceae</taxon>
        <taxon>Pandoraea</taxon>
    </lineage>
</organism>
<feature type="compositionally biased region" description="Low complexity" evidence="4">
    <location>
        <begin position="173"/>
        <end position="188"/>
    </location>
</feature>
<evidence type="ECO:0000313" key="8">
    <source>
        <dbReference type="Proteomes" id="UP001172791"/>
    </source>
</evidence>
<feature type="repeat" description="ANK" evidence="3">
    <location>
        <begin position="47"/>
        <end position="87"/>
    </location>
</feature>
<evidence type="ECO:0000256" key="2">
    <source>
        <dbReference type="ARBA" id="ARBA00023043"/>
    </source>
</evidence>
<sequence length="188" mass="20192">MESVMIDSTTATKILLSMARHGAFKGVPFHTLDMLLAAGADVNGLHEGHTPLHWALVDIGTGEDPSRWLAYQAWLLKRGADVNQRDKNGRTPLHIAAMFHDLTVARALIAAGADASVMDAEGCLPEEIEIDDEFNDLLGEVSPSAHALANAAELRALRIEQEQAALSQAADEAVPNATPAPTTTRRRL</sequence>
<dbReference type="SMART" id="SM00248">
    <property type="entry name" value="ANK"/>
    <property type="match status" value="2"/>
</dbReference>
<dbReference type="EMBL" id="QAID01000035">
    <property type="protein sequence ID" value="MDN4578194.1"/>
    <property type="molecule type" value="Genomic_DNA"/>
</dbReference>
<gene>
    <name evidence="5" type="ORF">DBA34_10320</name>
    <name evidence="6" type="ORF">DBB29_08700</name>
</gene>
<dbReference type="Proteomes" id="UP001172791">
    <property type="component" value="Unassembled WGS sequence"/>
</dbReference>
<evidence type="ECO:0000256" key="1">
    <source>
        <dbReference type="ARBA" id="ARBA00022737"/>
    </source>
</evidence>
<dbReference type="PROSITE" id="PS50088">
    <property type="entry name" value="ANK_REPEAT"/>
    <property type="match status" value="2"/>
</dbReference>
<name>A0AAW7MLJ2_9BURK</name>
<evidence type="ECO:0000313" key="5">
    <source>
        <dbReference type="EMBL" id="MDN4573652.1"/>
    </source>
</evidence>
<dbReference type="EMBL" id="QAIC01000037">
    <property type="protein sequence ID" value="MDN4573652.1"/>
    <property type="molecule type" value="Genomic_DNA"/>
</dbReference>
<evidence type="ECO:0000256" key="4">
    <source>
        <dbReference type="SAM" id="MobiDB-lite"/>
    </source>
</evidence>
<reference evidence="5" key="1">
    <citation type="submission" date="2018-04" db="EMBL/GenBank/DDBJ databases">
        <authorList>
            <person name="Jy Z."/>
        </authorList>
    </citation>
    <scope>NUCLEOTIDE SEQUENCE</scope>
    <source>
        <strain evidence="6">AS13</strain>
        <strain evidence="5">LA18</strain>
    </source>
</reference>
<protein>
    <recommendedName>
        <fullName evidence="9">Ankyrin repeat domain-containing protein</fullName>
    </recommendedName>
</protein>
<feature type="repeat" description="ANK" evidence="3">
    <location>
        <begin position="88"/>
        <end position="120"/>
    </location>
</feature>
<keyword evidence="2 3" id="KW-0040">ANK repeat</keyword>
<dbReference type="AlphaFoldDB" id="A0AAW7MLJ2"/>
<dbReference type="PANTHER" id="PTHR24134">
    <property type="entry name" value="ANKYRIN REPEAT-CONTAINING PROTEIN DDB_G0279043"/>
    <property type="match status" value="1"/>
</dbReference>
<keyword evidence="7" id="KW-1185">Reference proteome</keyword>
<dbReference type="InterPro" id="IPR002110">
    <property type="entry name" value="Ankyrin_rpt"/>
</dbReference>
<feature type="region of interest" description="Disordered" evidence="4">
    <location>
        <begin position="167"/>
        <end position="188"/>
    </location>
</feature>
<keyword evidence="1" id="KW-0677">Repeat</keyword>
<dbReference type="SUPFAM" id="SSF48403">
    <property type="entry name" value="Ankyrin repeat"/>
    <property type="match status" value="1"/>
</dbReference>
<dbReference type="InterPro" id="IPR036770">
    <property type="entry name" value="Ankyrin_rpt-contain_sf"/>
</dbReference>
<dbReference type="Pfam" id="PF13637">
    <property type="entry name" value="Ank_4"/>
    <property type="match status" value="1"/>
</dbReference>
<comment type="caution">
    <text evidence="5">The sequence shown here is derived from an EMBL/GenBank/DDBJ whole genome shotgun (WGS) entry which is preliminary data.</text>
</comment>
<evidence type="ECO:0000313" key="7">
    <source>
        <dbReference type="Proteomes" id="UP001172788"/>
    </source>
</evidence>
<evidence type="ECO:0000313" key="6">
    <source>
        <dbReference type="EMBL" id="MDN4578194.1"/>
    </source>
</evidence>
<dbReference type="Proteomes" id="UP001172788">
    <property type="component" value="Unassembled WGS sequence"/>
</dbReference>
<evidence type="ECO:0008006" key="9">
    <source>
        <dbReference type="Google" id="ProtNLM"/>
    </source>
</evidence>
<dbReference type="Gene3D" id="1.25.40.20">
    <property type="entry name" value="Ankyrin repeat-containing domain"/>
    <property type="match status" value="1"/>
</dbReference>
<dbReference type="PANTHER" id="PTHR24134:SF9">
    <property type="entry name" value="ANKYRIN REPEAT AND SOCS BOX PROTEIN 8"/>
    <property type="match status" value="1"/>
</dbReference>
<evidence type="ECO:0000256" key="3">
    <source>
        <dbReference type="PROSITE-ProRule" id="PRU00023"/>
    </source>
</evidence>
<accession>A0AAW7MLJ2</accession>
<proteinExistence type="predicted"/>
<dbReference type="PROSITE" id="PS50297">
    <property type="entry name" value="ANK_REP_REGION"/>
    <property type="match status" value="1"/>
</dbReference>